<proteinExistence type="predicted"/>
<sequence length="144" mass="15889">MRATFILGAFVLANTTGAVKVLLGLSEAQALEILEDAVKESPPMSEAEARKHAAEWNEELTRKGIEDMGLCSTESQYCKAYTGVAERAPGSDGQWRWRGYVSQLKCPRSYQCLDTAHGCYVTDLFGSNQKVWCGIPFHKRPTVG</sequence>
<comment type="caution">
    <text evidence="2">The sequence shown here is derived from an EMBL/GenBank/DDBJ whole genome shotgun (WGS) entry which is preliminary data.</text>
</comment>
<evidence type="ECO:0000313" key="3">
    <source>
        <dbReference type="Proteomes" id="UP001163105"/>
    </source>
</evidence>
<dbReference type="Proteomes" id="UP001163105">
    <property type="component" value="Unassembled WGS sequence"/>
</dbReference>
<gene>
    <name evidence="2" type="ORF">O9K51_08118</name>
</gene>
<evidence type="ECO:0000256" key="1">
    <source>
        <dbReference type="SAM" id="SignalP"/>
    </source>
</evidence>
<feature type="signal peptide" evidence="1">
    <location>
        <begin position="1"/>
        <end position="18"/>
    </location>
</feature>
<dbReference type="AlphaFoldDB" id="A0AB34FM70"/>
<dbReference type="EMBL" id="JAQHRD010000006">
    <property type="protein sequence ID" value="KAJ6440227.1"/>
    <property type="molecule type" value="Genomic_DNA"/>
</dbReference>
<keyword evidence="1" id="KW-0732">Signal</keyword>
<name>A0AB34FM70_9HYPO</name>
<feature type="chain" id="PRO_5044284231" evidence="1">
    <location>
        <begin position="19"/>
        <end position="144"/>
    </location>
</feature>
<organism evidence="2 3">
    <name type="scientific">Purpureocillium lavendulum</name>
    <dbReference type="NCBI Taxonomy" id="1247861"/>
    <lineage>
        <taxon>Eukaryota</taxon>
        <taxon>Fungi</taxon>
        <taxon>Dikarya</taxon>
        <taxon>Ascomycota</taxon>
        <taxon>Pezizomycotina</taxon>
        <taxon>Sordariomycetes</taxon>
        <taxon>Hypocreomycetidae</taxon>
        <taxon>Hypocreales</taxon>
        <taxon>Ophiocordycipitaceae</taxon>
        <taxon>Purpureocillium</taxon>
    </lineage>
</organism>
<reference evidence="2" key="1">
    <citation type="submission" date="2023-01" db="EMBL/GenBank/DDBJ databases">
        <title>The growth and conidiation of Purpureocillium lavendulum are regulated by nitrogen source and histone H3K14 acetylation.</title>
        <authorList>
            <person name="Tang P."/>
            <person name="Han J."/>
            <person name="Zhang C."/>
            <person name="Tang P."/>
            <person name="Qi F."/>
            <person name="Zhang K."/>
            <person name="Liang L."/>
        </authorList>
    </citation>
    <scope>NUCLEOTIDE SEQUENCE</scope>
    <source>
        <strain evidence="2">YMF1.00683</strain>
    </source>
</reference>
<protein>
    <submittedName>
        <fullName evidence="2">Uncharacterized protein</fullName>
    </submittedName>
</protein>
<accession>A0AB34FM70</accession>
<evidence type="ECO:0000313" key="2">
    <source>
        <dbReference type="EMBL" id="KAJ6440227.1"/>
    </source>
</evidence>
<keyword evidence="3" id="KW-1185">Reference proteome</keyword>